<dbReference type="RefSeq" id="WP_166340134.1">
    <property type="nucleotide sequence ID" value="NZ_WPCR01000011.1"/>
</dbReference>
<comment type="similarity">
    <text evidence="2">Belongs to the UPF0718 family.</text>
</comment>
<feature type="transmembrane region" description="Helical" evidence="7">
    <location>
        <begin position="212"/>
        <end position="230"/>
    </location>
</feature>
<dbReference type="Proteomes" id="UP000636394">
    <property type="component" value="Unassembled WGS sequence"/>
</dbReference>
<keyword evidence="9" id="KW-1185">Reference proteome</keyword>
<feature type="transmembrane region" description="Helical" evidence="7">
    <location>
        <begin position="275"/>
        <end position="296"/>
    </location>
</feature>
<evidence type="ECO:0000256" key="5">
    <source>
        <dbReference type="ARBA" id="ARBA00022989"/>
    </source>
</evidence>
<keyword evidence="4 7" id="KW-0812">Transmembrane</keyword>
<feature type="transmembrane region" description="Helical" evidence="7">
    <location>
        <begin position="43"/>
        <end position="65"/>
    </location>
</feature>
<evidence type="ECO:0000256" key="2">
    <source>
        <dbReference type="ARBA" id="ARBA00006386"/>
    </source>
</evidence>
<comment type="subcellular location">
    <subcellularLocation>
        <location evidence="1">Cell membrane</location>
        <topology evidence="1">Multi-pass membrane protein</topology>
    </subcellularLocation>
</comment>
<dbReference type="EMBL" id="WPCR01000011">
    <property type="protein sequence ID" value="NHM14737.1"/>
    <property type="molecule type" value="Genomic_DNA"/>
</dbReference>
<evidence type="ECO:0000256" key="1">
    <source>
        <dbReference type="ARBA" id="ARBA00004651"/>
    </source>
</evidence>
<evidence type="ECO:0000256" key="7">
    <source>
        <dbReference type="SAM" id="Phobius"/>
    </source>
</evidence>
<feature type="transmembrane region" description="Helical" evidence="7">
    <location>
        <begin position="242"/>
        <end position="263"/>
    </location>
</feature>
<dbReference type="InterPro" id="IPR053166">
    <property type="entry name" value="UPF0718_permease"/>
</dbReference>
<reference evidence="8 9" key="1">
    <citation type="submission" date="2019-11" db="EMBL/GenBank/DDBJ databases">
        <title>Eggerthellaceae novel genus isolated from the rectal contents of marmort.</title>
        <authorList>
            <person name="Zhang G."/>
        </authorList>
    </citation>
    <scope>NUCLEOTIDE SEQUENCE [LARGE SCALE GENOMIC DNA]</scope>
    <source>
        <strain evidence="9">zg-886</strain>
    </source>
</reference>
<feature type="transmembrane region" description="Helical" evidence="7">
    <location>
        <begin position="308"/>
        <end position="329"/>
    </location>
</feature>
<comment type="caution">
    <text evidence="8">The sequence shown here is derived from an EMBL/GenBank/DDBJ whole genome shotgun (WGS) entry which is preliminary data.</text>
</comment>
<sequence length="334" mass="35156">METVGSFVTDQLLKMQWLSDLVAALLGAAGLDVSSQWGGTVQFFIYDTIKIVVLLCVTIFAVSYVQSYFPPERSKRILGRFKGIGGNIVGALLGTVTPFCACSSIPLFIAFTRAGLPLGVTFSFLISSPMVDIASVVLVVSVFGLHVAVIYTVVGLVIAVAGGAAIERMRLSDQVADFVHGDAVEAGASETMTRMERVRYALGQTGGTFRKVFPFILAGVAVGALIHNWIPQDVIEAVLGGGNPFAVVLATLVGAPIYADIFGTIPIAEALIDKGVGLGTVLAFMMSVTVLSVPSLAMLSRVVKPKLLGAFVGVCLVGMIASGYLFNWLQPLFA</sequence>
<protein>
    <submittedName>
        <fullName evidence="8">Permease</fullName>
    </submittedName>
</protein>
<dbReference type="InterPro" id="IPR005524">
    <property type="entry name" value="DUF318"/>
</dbReference>
<dbReference type="PANTHER" id="PTHR42775:SF2">
    <property type="entry name" value="PERMEASE"/>
    <property type="match status" value="1"/>
</dbReference>
<evidence type="ECO:0000256" key="3">
    <source>
        <dbReference type="ARBA" id="ARBA00022475"/>
    </source>
</evidence>
<dbReference type="Pfam" id="PF03773">
    <property type="entry name" value="ArsP_1"/>
    <property type="match status" value="1"/>
</dbReference>
<organism evidence="8 9">
    <name type="scientific">Xiamenia xianingshaonis</name>
    <dbReference type="NCBI Taxonomy" id="2682776"/>
    <lineage>
        <taxon>Bacteria</taxon>
        <taxon>Bacillati</taxon>
        <taxon>Actinomycetota</taxon>
        <taxon>Coriobacteriia</taxon>
        <taxon>Eggerthellales</taxon>
        <taxon>Eggerthellaceae</taxon>
        <taxon>Xiamenia</taxon>
    </lineage>
</organism>
<feature type="transmembrane region" description="Helical" evidence="7">
    <location>
        <begin position="86"/>
        <end position="113"/>
    </location>
</feature>
<evidence type="ECO:0000256" key="4">
    <source>
        <dbReference type="ARBA" id="ARBA00022692"/>
    </source>
</evidence>
<proteinExistence type="inferred from homology"/>
<evidence type="ECO:0000313" key="8">
    <source>
        <dbReference type="EMBL" id="NHM14737.1"/>
    </source>
</evidence>
<evidence type="ECO:0000313" key="9">
    <source>
        <dbReference type="Proteomes" id="UP000636394"/>
    </source>
</evidence>
<gene>
    <name evidence="8" type="ORF">GMI68_08190</name>
</gene>
<dbReference type="PANTHER" id="PTHR42775">
    <property type="entry name" value="PERMEASE RV2963-RELATED"/>
    <property type="match status" value="1"/>
</dbReference>
<keyword evidence="6 7" id="KW-0472">Membrane</keyword>
<evidence type="ECO:0000256" key="6">
    <source>
        <dbReference type="ARBA" id="ARBA00023136"/>
    </source>
</evidence>
<feature type="transmembrane region" description="Helical" evidence="7">
    <location>
        <begin position="133"/>
        <end position="161"/>
    </location>
</feature>
<accession>A0ABX0IIR5</accession>
<keyword evidence="5 7" id="KW-1133">Transmembrane helix</keyword>
<name>A0ABX0IIR5_9ACTN</name>
<keyword evidence="3" id="KW-1003">Cell membrane</keyword>